<dbReference type="SUPFAM" id="SSF109604">
    <property type="entry name" value="HD-domain/PDEase-like"/>
    <property type="match status" value="1"/>
</dbReference>
<evidence type="ECO:0000313" key="8">
    <source>
        <dbReference type="EMBL" id="MCR6096814.1"/>
    </source>
</evidence>
<dbReference type="GO" id="GO:0008803">
    <property type="term" value="F:bis(5'-nucleosyl)-tetraphosphatase (symmetrical) activity"/>
    <property type="evidence" value="ECO:0007669"/>
    <property type="project" value="UniProtKB-EC"/>
</dbReference>
<evidence type="ECO:0000256" key="6">
    <source>
        <dbReference type="ARBA" id="ARBA00049417"/>
    </source>
</evidence>
<keyword evidence="4 8" id="KW-0378">Hydrolase</keyword>
<organism evidence="8 9">
    <name type="scientific">Salipaludibacillus agaradhaerens</name>
    <name type="common">Bacillus agaradhaerens</name>
    <dbReference type="NCBI Taxonomy" id="76935"/>
    <lineage>
        <taxon>Bacteria</taxon>
        <taxon>Bacillati</taxon>
        <taxon>Bacillota</taxon>
        <taxon>Bacilli</taxon>
        <taxon>Bacillales</taxon>
        <taxon>Bacillaceae</taxon>
    </lineage>
</organism>
<dbReference type="GO" id="GO:0000166">
    <property type="term" value="F:nucleotide binding"/>
    <property type="evidence" value="ECO:0007669"/>
    <property type="project" value="UniProtKB-KW"/>
</dbReference>
<dbReference type="EC" id="3.6.1.41" evidence="1"/>
<evidence type="ECO:0000259" key="7">
    <source>
        <dbReference type="PROSITE" id="PS51831"/>
    </source>
</evidence>
<keyword evidence="3" id="KW-0547">Nucleotide-binding</keyword>
<protein>
    <recommendedName>
        <fullName evidence="1">bis(5'-nucleosyl)-tetraphosphatase (symmetrical)</fullName>
        <ecNumber evidence="1">3.6.1.41</ecNumber>
    </recommendedName>
</protein>
<name>A0A9Q4FZK1_SALAG</name>
<feature type="domain" description="HD" evidence="7">
    <location>
        <begin position="18"/>
        <end position="133"/>
    </location>
</feature>
<dbReference type="GO" id="GO:0046872">
    <property type="term" value="F:metal ion binding"/>
    <property type="evidence" value="ECO:0007669"/>
    <property type="project" value="UniProtKB-KW"/>
</dbReference>
<evidence type="ECO:0000313" key="9">
    <source>
        <dbReference type="Proteomes" id="UP001057753"/>
    </source>
</evidence>
<dbReference type="PANTHER" id="PTHR35795:SF1">
    <property type="entry name" value="BIS(5'-NUCLEOSYL)-TETRAPHOSPHATASE, SYMMETRICAL"/>
    <property type="match status" value="1"/>
</dbReference>
<proteinExistence type="predicted"/>
<gene>
    <name evidence="8" type="primary">yqeK</name>
    <name evidence="8" type="ORF">HXA33_09625</name>
</gene>
<comment type="catalytic activity">
    <reaction evidence="6">
        <text>P(1),P(4)-bis(5'-adenosyl) tetraphosphate + H2O = 2 ADP + 2 H(+)</text>
        <dbReference type="Rhea" id="RHEA:24252"/>
        <dbReference type="ChEBI" id="CHEBI:15377"/>
        <dbReference type="ChEBI" id="CHEBI:15378"/>
        <dbReference type="ChEBI" id="CHEBI:58141"/>
        <dbReference type="ChEBI" id="CHEBI:456216"/>
        <dbReference type="EC" id="3.6.1.41"/>
    </reaction>
</comment>
<comment type="caution">
    <text evidence="8">The sequence shown here is derived from an EMBL/GenBank/DDBJ whole genome shotgun (WGS) entry which is preliminary data.</text>
</comment>
<dbReference type="Proteomes" id="UP001057753">
    <property type="component" value="Unassembled WGS sequence"/>
</dbReference>
<dbReference type="InterPro" id="IPR006674">
    <property type="entry name" value="HD_domain"/>
</dbReference>
<dbReference type="PROSITE" id="PS51831">
    <property type="entry name" value="HD"/>
    <property type="match status" value="1"/>
</dbReference>
<dbReference type="PANTHER" id="PTHR35795">
    <property type="entry name" value="SLR1885 PROTEIN"/>
    <property type="match status" value="1"/>
</dbReference>
<evidence type="ECO:0000256" key="5">
    <source>
        <dbReference type="ARBA" id="ARBA00023004"/>
    </source>
</evidence>
<keyword evidence="9" id="KW-1185">Reference proteome</keyword>
<dbReference type="InterPro" id="IPR005249">
    <property type="entry name" value="YqeK"/>
</dbReference>
<evidence type="ECO:0000256" key="1">
    <source>
        <dbReference type="ARBA" id="ARBA00012506"/>
    </source>
</evidence>
<dbReference type="InterPro" id="IPR051094">
    <property type="entry name" value="Diverse_Catalytic_Enzymes"/>
</dbReference>
<keyword evidence="2" id="KW-0479">Metal-binding</keyword>
<evidence type="ECO:0000256" key="2">
    <source>
        <dbReference type="ARBA" id="ARBA00022723"/>
    </source>
</evidence>
<accession>A0A9Q4FZK1</accession>
<dbReference type="AlphaFoldDB" id="A0A9Q4FZK1"/>
<reference evidence="8" key="1">
    <citation type="submission" date="2020-06" db="EMBL/GenBank/DDBJ databases">
        <title>Insight into the genomes of haloalkaliphilic bacilli from Kenyan soda lakes.</title>
        <authorList>
            <person name="Mwirichia R."/>
            <person name="Villamizar G.C."/>
            <person name="Poehlein A."/>
            <person name="Mugweru J."/>
            <person name="Kipnyargis A."/>
            <person name="Kiplimo D."/>
            <person name="Orwa P."/>
            <person name="Daniel R."/>
        </authorList>
    </citation>
    <scope>NUCLEOTIDE SEQUENCE</scope>
    <source>
        <strain evidence="8">B1096_S55</strain>
    </source>
</reference>
<dbReference type="InterPro" id="IPR003607">
    <property type="entry name" value="HD/PDEase_dom"/>
</dbReference>
<dbReference type="Pfam" id="PF01966">
    <property type="entry name" value="HD"/>
    <property type="match status" value="1"/>
</dbReference>
<dbReference type="RefSeq" id="WP_257821318.1">
    <property type="nucleotide sequence ID" value="NZ_JABXYM010000001.1"/>
</dbReference>
<dbReference type="CDD" id="cd00077">
    <property type="entry name" value="HDc"/>
    <property type="match status" value="1"/>
</dbReference>
<dbReference type="Gene3D" id="1.10.3210.10">
    <property type="entry name" value="Hypothetical protein af1432"/>
    <property type="match status" value="1"/>
</dbReference>
<dbReference type="NCBIfam" id="TIGR00488">
    <property type="entry name" value="bis(5'-nucleosyl)-tetraphosphatase (symmetrical) YqeK"/>
    <property type="match status" value="1"/>
</dbReference>
<keyword evidence="5" id="KW-0408">Iron</keyword>
<dbReference type="EMBL" id="JABXYM010000001">
    <property type="protein sequence ID" value="MCR6096814.1"/>
    <property type="molecule type" value="Genomic_DNA"/>
</dbReference>
<dbReference type="SMART" id="SM00471">
    <property type="entry name" value="HDc"/>
    <property type="match status" value="1"/>
</dbReference>
<evidence type="ECO:0000256" key="4">
    <source>
        <dbReference type="ARBA" id="ARBA00022801"/>
    </source>
</evidence>
<sequence>MNEADALVVVKRALKPQRFSHTERVVETATQLADKYGGAKDVIRLAAILHDYAKHRPLEEMKNSVQANGTIPDDVLLYGDELLHAFVGAHYVKEELGVKDEAVLSAICWHTTGRENMTIEDKIVFLADFIEPGRTFEAAEKVRITAAQDLDKACLECLIHTICYLTNKGVPVYPETFKAYNDFALKISSMEGER</sequence>
<evidence type="ECO:0000256" key="3">
    <source>
        <dbReference type="ARBA" id="ARBA00022741"/>
    </source>
</evidence>